<keyword evidence="3" id="KW-1185">Reference proteome</keyword>
<evidence type="ECO:0000256" key="1">
    <source>
        <dbReference type="SAM" id="MobiDB-lite"/>
    </source>
</evidence>
<protein>
    <submittedName>
        <fullName evidence="2">Uncharacterized protein</fullName>
    </submittedName>
</protein>
<dbReference type="EMBL" id="JAINDJ010000007">
    <property type="protein sequence ID" value="KAG9442210.1"/>
    <property type="molecule type" value="Genomic_DNA"/>
</dbReference>
<dbReference type="AlphaFoldDB" id="A0AAV7E208"/>
<organism evidence="2 3">
    <name type="scientific">Aristolochia fimbriata</name>
    <name type="common">White veined hardy Dutchman's pipe vine</name>
    <dbReference type="NCBI Taxonomy" id="158543"/>
    <lineage>
        <taxon>Eukaryota</taxon>
        <taxon>Viridiplantae</taxon>
        <taxon>Streptophyta</taxon>
        <taxon>Embryophyta</taxon>
        <taxon>Tracheophyta</taxon>
        <taxon>Spermatophyta</taxon>
        <taxon>Magnoliopsida</taxon>
        <taxon>Magnoliidae</taxon>
        <taxon>Piperales</taxon>
        <taxon>Aristolochiaceae</taxon>
        <taxon>Aristolochia</taxon>
    </lineage>
</organism>
<evidence type="ECO:0000313" key="2">
    <source>
        <dbReference type="EMBL" id="KAG9442210.1"/>
    </source>
</evidence>
<feature type="compositionally biased region" description="Basic residues" evidence="1">
    <location>
        <begin position="84"/>
        <end position="96"/>
    </location>
</feature>
<gene>
    <name evidence="2" type="ORF">H6P81_018064</name>
</gene>
<feature type="region of interest" description="Disordered" evidence="1">
    <location>
        <begin position="15"/>
        <end position="107"/>
    </location>
</feature>
<sequence length="107" mass="12310">MCHMMVSLLTWSSQPEIEHHRGRRARCRPTAEMTSRVEDVDEVRNVTEPTVLDLSPEQTPDPEPDQPLEQPLEQPQELEPSRHPPIRRIFTRRQKKAIGAPEPSSAL</sequence>
<feature type="compositionally biased region" description="Low complexity" evidence="1">
    <location>
        <begin position="67"/>
        <end position="78"/>
    </location>
</feature>
<evidence type="ECO:0000313" key="3">
    <source>
        <dbReference type="Proteomes" id="UP000825729"/>
    </source>
</evidence>
<feature type="compositionally biased region" description="Basic and acidic residues" evidence="1">
    <location>
        <begin position="35"/>
        <end position="45"/>
    </location>
</feature>
<name>A0AAV7E208_ARIFI</name>
<proteinExistence type="predicted"/>
<comment type="caution">
    <text evidence="2">The sequence shown here is derived from an EMBL/GenBank/DDBJ whole genome shotgun (WGS) entry which is preliminary data.</text>
</comment>
<reference evidence="2 3" key="1">
    <citation type="submission" date="2021-07" db="EMBL/GenBank/DDBJ databases">
        <title>The Aristolochia fimbriata genome: insights into angiosperm evolution, floral development and chemical biosynthesis.</title>
        <authorList>
            <person name="Jiao Y."/>
        </authorList>
    </citation>
    <scope>NUCLEOTIDE SEQUENCE [LARGE SCALE GENOMIC DNA]</scope>
    <source>
        <strain evidence="2">IBCAS-2021</strain>
        <tissue evidence="2">Leaf</tissue>
    </source>
</reference>
<accession>A0AAV7E208</accession>
<dbReference type="Proteomes" id="UP000825729">
    <property type="component" value="Unassembled WGS sequence"/>
</dbReference>